<feature type="domain" description="DUF4136" evidence="2">
    <location>
        <begin position="21"/>
        <end position="175"/>
    </location>
</feature>
<dbReference type="InterPro" id="IPR025411">
    <property type="entry name" value="DUF4136"/>
</dbReference>
<evidence type="ECO:0000256" key="1">
    <source>
        <dbReference type="SAM" id="SignalP"/>
    </source>
</evidence>
<keyword evidence="1" id="KW-0732">Signal</keyword>
<keyword evidence="4" id="KW-1185">Reference proteome</keyword>
<dbReference type="Gene3D" id="3.30.160.670">
    <property type="match status" value="1"/>
</dbReference>
<protein>
    <recommendedName>
        <fullName evidence="2">DUF4136 domain-containing protein</fullName>
    </recommendedName>
</protein>
<dbReference type="OrthoDB" id="329837at2"/>
<feature type="signal peptide" evidence="1">
    <location>
        <begin position="1"/>
        <end position="20"/>
    </location>
</feature>
<reference evidence="3 4" key="1">
    <citation type="submission" date="2017-09" db="EMBL/GenBank/DDBJ databases">
        <title>The draft genome sequences of Marinobacter guineae M3B.</title>
        <authorList>
            <person name="Cao J."/>
        </authorList>
    </citation>
    <scope>NUCLEOTIDE SEQUENCE [LARGE SCALE GENOMIC DNA]</scope>
    <source>
        <strain evidence="3 4">M3B</strain>
    </source>
</reference>
<dbReference type="RefSeq" id="WP_099617627.1">
    <property type="nucleotide sequence ID" value="NZ_KZ319339.1"/>
</dbReference>
<dbReference type="EMBL" id="NTFI01000001">
    <property type="protein sequence ID" value="PHQ27568.1"/>
    <property type="molecule type" value="Genomic_DNA"/>
</dbReference>
<dbReference type="PROSITE" id="PS51257">
    <property type="entry name" value="PROKAR_LIPOPROTEIN"/>
    <property type="match status" value="1"/>
</dbReference>
<evidence type="ECO:0000259" key="2">
    <source>
        <dbReference type="Pfam" id="PF13590"/>
    </source>
</evidence>
<feature type="chain" id="PRO_5013572098" description="DUF4136 domain-containing protein" evidence="1">
    <location>
        <begin position="21"/>
        <end position="178"/>
    </location>
</feature>
<evidence type="ECO:0000313" key="3">
    <source>
        <dbReference type="EMBL" id="PHQ27568.1"/>
    </source>
</evidence>
<organism evidence="3 4">
    <name type="scientific">Marinobacter guineae</name>
    <dbReference type="NCBI Taxonomy" id="432303"/>
    <lineage>
        <taxon>Bacteria</taxon>
        <taxon>Pseudomonadati</taxon>
        <taxon>Pseudomonadota</taxon>
        <taxon>Gammaproteobacteria</taxon>
        <taxon>Pseudomonadales</taxon>
        <taxon>Marinobacteraceae</taxon>
        <taxon>Marinobacter</taxon>
    </lineage>
</organism>
<sequence>MMRFVMLSIVALAMSGCASNVVTDYNSSVVFGNYSSWAFAPTTEADSSSFVSLDGSRVRDAIERELNRKALQRVPQAEADLLVSWQIVPEERLEQTGLGLGFGFGSGNFGWALAAPPPVREVEEGKLVVELADSTSKEVVWRAASRRYLNENQSPETRRKLIDEVVTEMFTKYPPGLD</sequence>
<gene>
    <name evidence="3" type="ORF">CLH62_05100</name>
</gene>
<proteinExistence type="predicted"/>
<dbReference type="Pfam" id="PF13590">
    <property type="entry name" value="DUF4136"/>
    <property type="match status" value="1"/>
</dbReference>
<comment type="caution">
    <text evidence="3">The sequence shown here is derived from an EMBL/GenBank/DDBJ whole genome shotgun (WGS) entry which is preliminary data.</text>
</comment>
<evidence type="ECO:0000313" key="4">
    <source>
        <dbReference type="Proteomes" id="UP000229044"/>
    </source>
</evidence>
<accession>A0A2G1VLD6</accession>
<dbReference type="Proteomes" id="UP000229044">
    <property type="component" value="Unassembled WGS sequence"/>
</dbReference>
<dbReference type="AlphaFoldDB" id="A0A2G1VLD6"/>
<name>A0A2G1VLD6_9GAMM</name>